<organism evidence="1 2">
    <name type="scientific">Roseivivax jejudonensis</name>
    <dbReference type="NCBI Taxonomy" id="1529041"/>
    <lineage>
        <taxon>Bacteria</taxon>
        <taxon>Pseudomonadati</taxon>
        <taxon>Pseudomonadota</taxon>
        <taxon>Alphaproteobacteria</taxon>
        <taxon>Rhodobacterales</taxon>
        <taxon>Roseobacteraceae</taxon>
        <taxon>Roseivivax</taxon>
    </lineage>
</organism>
<sequence length="80" mass="8897">MAEQNPYILDEVGLALAAKHFAQIPEIRSDEEFAHYARQVIQASNQHSVHTPLEARAMIVAVLHRLIEYDGNAETPDACA</sequence>
<protein>
    <submittedName>
        <fullName evidence="1">Uncharacterized protein</fullName>
    </submittedName>
</protein>
<name>A0A1X6Y5B7_9RHOB</name>
<keyword evidence="2" id="KW-1185">Reference proteome</keyword>
<reference evidence="1 2" key="1">
    <citation type="submission" date="2017-03" db="EMBL/GenBank/DDBJ databases">
        <authorList>
            <person name="Afonso C.L."/>
            <person name="Miller P.J."/>
            <person name="Scott M.A."/>
            <person name="Spackman E."/>
            <person name="Goraichik I."/>
            <person name="Dimitrov K.M."/>
            <person name="Suarez D.L."/>
            <person name="Swayne D.E."/>
        </authorList>
    </citation>
    <scope>NUCLEOTIDE SEQUENCE [LARGE SCALE GENOMIC DNA]</scope>
    <source>
        <strain evidence="1 2">CECT 8625</strain>
    </source>
</reference>
<dbReference type="RefSeq" id="WP_085790014.1">
    <property type="nucleotide sequence ID" value="NZ_FWFK01000001.1"/>
</dbReference>
<dbReference type="EMBL" id="FWFK01000001">
    <property type="protein sequence ID" value="SLN11047.1"/>
    <property type="molecule type" value="Genomic_DNA"/>
</dbReference>
<evidence type="ECO:0000313" key="1">
    <source>
        <dbReference type="EMBL" id="SLN11047.1"/>
    </source>
</evidence>
<proteinExistence type="predicted"/>
<dbReference type="Proteomes" id="UP000193570">
    <property type="component" value="Unassembled WGS sequence"/>
</dbReference>
<dbReference type="AlphaFoldDB" id="A0A1X6Y5B7"/>
<accession>A0A1X6Y5B7</accession>
<gene>
    <name evidence="1" type="ORF">ROJ8625_00234</name>
</gene>
<evidence type="ECO:0000313" key="2">
    <source>
        <dbReference type="Proteomes" id="UP000193570"/>
    </source>
</evidence>